<reference evidence="1" key="1">
    <citation type="submission" date="2022-05" db="EMBL/GenBank/DDBJ databases">
        <title>A multi-omics perspective on studying reproductive biology in Daphnia sinensis.</title>
        <authorList>
            <person name="Jia J."/>
        </authorList>
    </citation>
    <scope>NUCLEOTIDE SEQUENCE</scope>
    <source>
        <strain evidence="1">WSL</strain>
    </source>
</reference>
<dbReference type="PANTHER" id="PTHR47481">
    <property type="match status" value="1"/>
</dbReference>
<accession>A0AAD5KEI5</accession>
<evidence type="ECO:0000313" key="1">
    <source>
        <dbReference type="EMBL" id="KAI9550134.1"/>
    </source>
</evidence>
<dbReference type="Pfam" id="PF14223">
    <property type="entry name" value="Retrotran_gag_2"/>
    <property type="match status" value="1"/>
</dbReference>
<protein>
    <recommendedName>
        <fullName evidence="3">Copia protein</fullName>
    </recommendedName>
</protein>
<dbReference type="PANTHER" id="PTHR47481:SF7">
    <property type="entry name" value="CCHC-TYPE DOMAIN-CONTAINING PROTEIN"/>
    <property type="match status" value="1"/>
</dbReference>
<dbReference type="Proteomes" id="UP000820818">
    <property type="component" value="Unassembled WGS sequence"/>
</dbReference>
<name>A0AAD5KEI5_9CRUS</name>
<dbReference type="EMBL" id="WJBH02000182">
    <property type="protein sequence ID" value="KAI9550134.1"/>
    <property type="molecule type" value="Genomic_DNA"/>
</dbReference>
<proteinExistence type="predicted"/>
<organism evidence="1 2">
    <name type="scientific">Daphnia sinensis</name>
    <dbReference type="NCBI Taxonomy" id="1820382"/>
    <lineage>
        <taxon>Eukaryota</taxon>
        <taxon>Metazoa</taxon>
        <taxon>Ecdysozoa</taxon>
        <taxon>Arthropoda</taxon>
        <taxon>Crustacea</taxon>
        <taxon>Branchiopoda</taxon>
        <taxon>Diplostraca</taxon>
        <taxon>Cladocera</taxon>
        <taxon>Anomopoda</taxon>
        <taxon>Daphniidae</taxon>
        <taxon>Daphnia</taxon>
        <taxon>Daphnia similis group</taxon>
    </lineage>
</organism>
<sequence>MSDSKSKLSHIEQFNGTNFQLWKYNCWLILEQNDLLDIVEGKSKEPEPHAVSGSITNSKEIKKWKKQDTDARVILMTTISPKEQQAFVNCKTVNSIWVKLAAQYLQNASASTHVLQARFFHYQFLKGHSMMSHITAIEGLAQQLEDLGSPMSQSQIMTKIVSTLPTAFRSFMTVWDNLPETEKTMPQLITKLMNEQHRNVCTSPSCS</sequence>
<evidence type="ECO:0000313" key="2">
    <source>
        <dbReference type="Proteomes" id="UP000820818"/>
    </source>
</evidence>
<gene>
    <name evidence="1" type="ORF">GHT06_006408</name>
</gene>
<keyword evidence="2" id="KW-1185">Reference proteome</keyword>
<evidence type="ECO:0008006" key="3">
    <source>
        <dbReference type="Google" id="ProtNLM"/>
    </source>
</evidence>
<dbReference type="AlphaFoldDB" id="A0AAD5KEI5"/>
<comment type="caution">
    <text evidence="1">The sequence shown here is derived from an EMBL/GenBank/DDBJ whole genome shotgun (WGS) entry which is preliminary data.</text>
</comment>